<feature type="transmembrane region" description="Helical" evidence="1">
    <location>
        <begin position="12"/>
        <end position="33"/>
    </location>
</feature>
<gene>
    <name evidence="2" type="ORF">SNE40_015309</name>
</gene>
<sequence>MEPAGMMDRNTAVWTTFLPMVPACLIIITFNLQRERKKTGPNFQLSLKKKAQEMIFNLFFFFQNICIYISTFIKFGLEKKAPLSKWIPNITNHLVVIAEDMTKMS</sequence>
<accession>A0AAN8PJ00</accession>
<keyword evidence="1" id="KW-0812">Transmembrane</keyword>
<dbReference type="EMBL" id="JAZGQO010000010">
    <property type="protein sequence ID" value="KAK6177149.1"/>
    <property type="molecule type" value="Genomic_DNA"/>
</dbReference>
<name>A0AAN8PJ00_PATCE</name>
<keyword evidence="1" id="KW-1133">Transmembrane helix</keyword>
<keyword evidence="1" id="KW-0472">Membrane</keyword>
<comment type="caution">
    <text evidence="2">The sequence shown here is derived from an EMBL/GenBank/DDBJ whole genome shotgun (WGS) entry which is preliminary data.</text>
</comment>
<evidence type="ECO:0000313" key="3">
    <source>
        <dbReference type="Proteomes" id="UP001347796"/>
    </source>
</evidence>
<dbReference type="Proteomes" id="UP001347796">
    <property type="component" value="Unassembled WGS sequence"/>
</dbReference>
<dbReference type="AlphaFoldDB" id="A0AAN8PJ00"/>
<feature type="transmembrane region" description="Helical" evidence="1">
    <location>
        <begin position="54"/>
        <end position="73"/>
    </location>
</feature>
<reference evidence="2 3" key="1">
    <citation type="submission" date="2024-01" db="EMBL/GenBank/DDBJ databases">
        <title>The genome of the rayed Mediterranean limpet Patella caerulea (Linnaeus, 1758).</title>
        <authorList>
            <person name="Anh-Thu Weber A."/>
            <person name="Halstead-Nussloch G."/>
        </authorList>
    </citation>
    <scope>NUCLEOTIDE SEQUENCE [LARGE SCALE GENOMIC DNA]</scope>
    <source>
        <strain evidence="2">AATW-2023a</strain>
        <tissue evidence="2">Whole specimen</tissue>
    </source>
</reference>
<organism evidence="2 3">
    <name type="scientific">Patella caerulea</name>
    <name type="common">Rayed Mediterranean limpet</name>
    <dbReference type="NCBI Taxonomy" id="87958"/>
    <lineage>
        <taxon>Eukaryota</taxon>
        <taxon>Metazoa</taxon>
        <taxon>Spiralia</taxon>
        <taxon>Lophotrochozoa</taxon>
        <taxon>Mollusca</taxon>
        <taxon>Gastropoda</taxon>
        <taxon>Patellogastropoda</taxon>
        <taxon>Patelloidea</taxon>
        <taxon>Patellidae</taxon>
        <taxon>Patella</taxon>
    </lineage>
</organism>
<evidence type="ECO:0000256" key="1">
    <source>
        <dbReference type="SAM" id="Phobius"/>
    </source>
</evidence>
<evidence type="ECO:0000313" key="2">
    <source>
        <dbReference type="EMBL" id="KAK6177149.1"/>
    </source>
</evidence>
<keyword evidence="3" id="KW-1185">Reference proteome</keyword>
<proteinExistence type="predicted"/>
<protein>
    <submittedName>
        <fullName evidence="2">Uncharacterized protein</fullName>
    </submittedName>
</protein>